<protein>
    <submittedName>
        <fullName evidence="1">Uncharacterized protein</fullName>
    </submittedName>
</protein>
<dbReference type="AlphaFoldDB" id="A0A2S6GGY7"/>
<name>A0A2S6GGY7_9PSEU</name>
<comment type="caution">
    <text evidence="1">The sequence shown here is derived from an EMBL/GenBank/DDBJ whole genome shotgun (WGS) entry which is preliminary data.</text>
</comment>
<evidence type="ECO:0000313" key="2">
    <source>
        <dbReference type="Proteomes" id="UP000239203"/>
    </source>
</evidence>
<dbReference type="EMBL" id="PTIX01000019">
    <property type="protein sequence ID" value="PPK64460.1"/>
    <property type="molecule type" value="Genomic_DNA"/>
</dbReference>
<gene>
    <name evidence="1" type="ORF">CLV40_11924</name>
</gene>
<organism evidence="1 2">
    <name type="scientific">Actinokineospora auranticolor</name>
    <dbReference type="NCBI Taxonomy" id="155976"/>
    <lineage>
        <taxon>Bacteria</taxon>
        <taxon>Bacillati</taxon>
        <taxon>Actinomycetota</taxon>
        <taxon>Actinomycetes</taxon>
        <taxon>Pseudonocardiales</taxon>
        <taxon>Pseudonocardiaceae</taxon>
        <taxon>Actinokineospora</taxon>
    </lineage>
</organism>
<accession>A0A2S6GGY7</accession>
<dbReference type="OrthoDB" id="3686984at2"/>
<dbReference type="RefSeq" id="WP_104481844.1">
    <property type="nucleotide sequence ID" value="NZ_CP154825.1"/>
</dbReference>
<dbReference type="Proteomes" id="UP000239203">
    <property type="component" value="Unassembled WGS sequence"/>
</dbReference>
<sequence length="128" mass="13188">MTALIEALTVVAKHLDAHPRLDAVLVSTYALGDADTSVQLTGGPLPAVANALLTWAATLTDTTATAWRPPASDSVHLDLTGTLPAGDPIRIYGAVGYDPTRFLDLEPGGKQSVGLSTLRAWAAEAVAA</sequence>
<proteinExistence type="predicted"/>
<evidence type="ECO:0000313" key="1">
    <source>
        <dbReference type="EMBL" id="PPK64460.1"/>
    </source>
</evidence>
<keyword evidence="2" id="KW-1185">Reference proteome</keyword>
<reference evidence="1 2" key="1">
    <citation type="submission" date="2018-02" db="EMBL/GenBank/DDBJ databases">
        <title>Genomic Encyclopedia of Archaeal and Bacterial Type Strains, Phase II (KMG-II): from individual species to whole genera.</title>
        <authorList>
            <person name="Goeker M."/>
        </authorList>
    </citation>
    <scope>NUCLEOTIDE SEQUENCE [LARGE SCALE GENOMIC DNA]</scope>
    <source>
        <strain evidence="1 2">YU 961-1</strain>
    </source>
</reference>